<dbReference type="Gene3D" id="3.30.70.270">
    <property type="match status" value="1"/>
</dbReference>
<dbReference type="SMART" id="SM00091">
    <property type="entry name" value="PAS"/>
    <property type="match status" value="1"/>
</dbReference>
<keyword evidence="5" id="KW-0418">Kinase</keyword>
<evidence type="ECO:0000256" key="1">
    <source>
        <dbReference type="ARBA" id="ARBA00004370"/>
    </source>
</evidence>
<feature type="transmembrane region" description="Helical" evidence="8">
    <location>
        <begin position="325"/>
        <end position="344"/>
    </location>
</feature>
<dbReference type="InterPro" id="IPR048760">
    <property type="entry name" value="VP0354-like_sensor_dom"/>
</dbReference>
<keyword evidence="2" id="KW-0597">Phosphoprotein</keyword>
<dbReference type="EMBL" id="VSSQ01002642">
    <property type="protein sequence ID" value="MPM16597.1"/>
    <property type="molecule type" value="Genomic_DNA"/>
</dbReference>
<dbReference type="Pfam" id="PF21623">
    <property type="entry name" value="HK_sensor_dom_bact"/>
    <property type="match status" value="1"/>
</dbReference>
<dbReference type="InterPro" id="IPR001633">
    <property type="entry name" value="EAL_dom"/>
</dbReference>
<dbReference type="InterPro" id="IPR013767">
    <property type="entry name" value="PAS_fold"/>
</dbReference>
<feature type="domain" description="EAL" evidence="10">
    <location>
        <begin position="623"/>
        <end position="883"/>
    </location>
</feature>
<dbReference type="InterPro" id="IPR035919">
    <property type="entry name" value="EAL_sf"/>
</dbReference>
<dbReference type="SMART" id="SM00052">
    <property type="entry name" value="EAL"/>
    <property type="match status" value="1"/>
</dbReference>
<keyword evidence="8" id="KW-1133">Transmembrane helix</keyword>
<keyword evidence="6" id="KW-0067">ATP-binding</keyword>
<dbReference type="SUPFAM" id="SSF103190">
    <property type="entry name" value="Sensory domain-like"/>
    <property type="match status" value="1"/>
</dbReference>
<dbReference type="NCBIfam" id="TIGR00229">
    <property type="entry name" value="sensory_box"/>
    <property type="match status" value="1"/>
</dbReference>
<keyword evidence="7" id="KW-0902">Two-component regulatory system</keyword>
<dbReference type="PANTHER" id="PTHR33121">
    <property type="entry name" value="CYCLIC DI-GMP PHOSPHODIESTERASE PDEF"/>
    <property type="match status" value="1"/>
</dbReference>
<dbReference type="GO" id="GO:0000160">
    <property type="term" value="P:phosphorelay signal transduction system"/>
    <property type="evidence" value="ECO:0007669"/>
    <property type="project" value="UniProtKB-KW"/>
</dbReference>
<dbReference type="PROSITE" id="PS50883">
    <property type="entry name" value="EAL"/>
    <property type="match status" value="1"/>
</dbReference>
<sequence length="886" mass="100142">MVLHGKIPRRILRLMFLLVLPITLVCFTLLFGYERSLKAQASLTLQAEQQKGTLIITNQIESVFSQYVSDLLVVYNSNEFSDYAQDPNETTLLDLARLFVRITNQKEYIFHQRFIDTQGKELIQVDRNPGGLITLVSEEQLEDLHKFELFLSVRNLAPRVLYISKVTAETDEKGNQKSVITLALPAYRGSVFLGVVAIDFDACHLLSFLGAYKGTLNKDLSFSLIDPQGRVLLSGEDSCLALYETNRNLFTEIPELRSSLYDSDQGSVVIGNVIYTYQAVYPRTSERLSWTPGRVRLWTLVSSFNTADVPHLTHEFLLSHGSVKYTITLLVFVLGSILVVFFQVRAGDKQQMRISSLIAEYATKGIVVCDAQQNITFCNQAFEELSGYTQNELIGRSSHRLRQDLQVVTHTRHQEEIHPAWVFHRSGNKFLTSLSITHLFTRENKLEYSVEVYSPSQWTPSDISELCELANHDPSQCFSSVFSLLNHKTTVSCLCIRVQNSKELGMLLNQSERVKFSQSLAATLSTLLGTTIGVHAFSFDSYFVFLKDTELDESMSKKIQSLVRTFQEPYNTLDIRLDCGVSHYPSTSSNIFDLLVDAYLASQMVEKLKNGRYVFYTSDVKKRYQRHTAIRDALSTVFNTDQMRLYYQAQLSVESGTIIGAEALIRWEHPVLGTVSPDEFLPILQEQQQLDHLGRFVITESIQFLSRNLAFLRAACPAFSLSINLSPEEFSNPSLIDLLGSQLREHRIPDNYLTVELTEHTAVENLTSANSTLDKLHAQGIAIAIDDFGTGFSSLSYIMELSIDMIKIDRSFISRYPDSQSITIYKTVLLLAKEVGATVLAEGVEKAEQLAFLAEIGCDQYQGYYFSKAVDEAVFLKQVEQVNIKT</sequence>
<dbReference type="Gene3D" id="3.20.20.450">
    <property type="entry name" value="EAL domain"/>
    <property type="match status" value="1"/>
</dbReference>
<feature type="transmembrane region" description="Helical" evidence="8">
    <location>
        <begin position="12"/>
        <end position="33"/>
    </location>
</feature>
<dbReference type="Pfam" id="PF00563">
    <property type="entry name" value="EAL"/>
    <property type="match status" value="1"/>
</dbReference>
<evidence type="ECO:0008006" key="12">
    <source>
        <dbReference type="Google" id="ProtNLM"/>
    </source>
</evidence>
<protein>
    <recommendedName>
        <fullName evidence="12">EAL domain-containing protein</fullName>
    </recommendedName>
</protein>
<evidence type="ECO:0000313" key="11">
    <source>
        <dbReference type="EMBL" id="MPM16597.1"/>
    </source>
</evidence>
<dbReference type="InterPro" id="IPR000014">
    <property type="entry name" value="PAS"/>
</dbReference>
<dbReference type="InterPro" id="IPR029151">
    <property type="entry name" value="Sensor-like_sf"/>
</dbReference>
<keyword evidence="8" id="KW-0812">Transmembrane</keyword>
<dbReference type="GO" id="GO:0006355">
    <property type="term" value="P:regulation of DNA-templated transcription"/>
    <property type="evidence" value="ECO:0007669"/>
    <property type="project" value="InterPro"/>
</dbReference>
<evidence type="ECO:0000259" key="10">
    <source>
        <dbReference type="PROSITE" id="PS50883"/>
    </source>
</evidence>
<organism evidence="11">
    <name type="scientific">bioreactor metagenome</name>
    <dbReference type="NCBI Taxonomy" id="1076179"/>
    <lineage>
        <taxon>unclassified sequences</taxon>
        <taxon>metagenomes</taxon>
        <taxon>ecological metagenomes</taxon>
    </lineage>
</organism>
<keyword evidence="3" id="KW-0808">Transferase</keyword>
<dbReference type="Pfam" id="PF00989">
    <property type="entry name" value="PAS"/>
    <property type="match status" value="1"/>
</dbReference>
<dbReference type="SUPFAM" id="SSF55785">
    <property type="entry name" value="PYP-like sensor domain (PAS domain)"/>
    <property type="match status" value="1"/>
</dbReference>
<dbReference type="AlphaFoldDB" id="A0A644XKV3"/>
<keyword evidence="8" id="KW-0472">Membrane</keyword>
<name>A0A644XKV3_9ZZZZ</name>
<keyword evidence="4" id="KW-0547">Nucleotide-binding</keyword>
<evidence type="ECO:0000259" key="9">
    <source>
        <dbReference type="PROSITE" id="PS50112"/>
    </source>
</evidence>
<dbReference type="GO" id="GO:0005524">
    <property type="term" value="F:ATP binding"/>
    <property type="evidence" value="ECO:0007669"/>
    <property type="project" value="UniProtKB-KW"/>
</dbReference>
<dbReference type="InterPro" id="IPR050706">
    <property type="entry name" value="Cyclic-di-GMP_PDE-like"/>
</dbReference>
<evidence type="ECO:0000256" key="2">
    <source>
        <dbReference type="ARBA" id="ARBA00022553"/>
    </source>
</evidence>
<evidence type="ECO:0000256" key="3">
    <source>
        <dbReference type="ARBA" id="ARBA00022679"/>
    </source>
</evidence>
<dbReference type="InterPro" id="IPR043128">
    <property type="entry name" value="Rev_trsase/Diguanyl_cyclase"/>
</dbReference>
<dbReference type="InterPro" id="IPR035965">
    <property type="entry name" value="PAS-like_dom_sf"/>
</dbReference>
<dbReference type="CDD" id="cd00130">
    <property type="entry name" value="PAS"/>
    <property type="match status" value="1"/>
</dbReference>
<evidence type="ECO:0000256" key="6">
    <source>
        <dbReference type="ARBA" id="ARBA00022840"/>
    </source>
</evidence>
<comment type="caution">
    <text evidence="11">The sequence shown here is derived from an EMBL/GenBank/DDBJ whole genome shotgun (WGS) entry which is preliminary data.</text>
</comment>
<dbReference type="GO" id="GO:0071111">
    <property type="term" value="F:cyclic-guanylate-specific phosphodiesterase activity"/>
    <property type="evidence" value="ECO:0007669"/>
    <property type="project" value="InterPro"/>
</dbReference>
<reference evidence="11" key="1">
    <citation type="submission" date="2019-08" db="EMBL/GenBank/DDBJ databases">
        <authorList>
            <person name="Kucharzyk K."/>
            <person name="Murdoch R.W."/>
            <person name="Higgins S."/>
            <person name="Loffler F."/>
        </authorList>
    </citation>
    <scope>NUCLEOTIDE SEQUENCE</scope>
</reference>
<feature type="domain" description="PAS" evidence="9">
    <location>
        <begin position="350"/>
        <end position="397"/>
    </location>
</feature>
<dbReference type="CDD" id="cd01948">
    <property type="entry name" value="EAL"/>
    <property type="match status" value="1"/>
</dbReference>
<dbReference type="Gene3D" id="3.30.450.20">
    <property type="entry name" value="PAS domain"/>
    <property type="match status" value="2"/>
</dbReference>
<evidence type="ECO:0000256" key="5">
    <source>
        <dbReference type="ARBA" id="ARBA00022777"/>
    </source>
</evidence>
<accession>A0A644XKV3</accession>
<dbReference type="PROSITE" id="PS50112">
    <property type="entry name" value="PAS"/>
    <property type="match status" value="1"/>
</dbReference>
<gene>
    <name evidence="11" type="ORF">SDC9_62978</name>
</gene>
<comment type="subcellular location">
    <subcellularLocation>
        <location evidence="1">Membrane</location>
    </subcellularLocation>
</comment>
<dbReference type="SUPFAM" id="SSF141868">
    <property type="entry name" value="EAL domain-like"/>
    <property type="match status" value="1"/>
</dbReference>
<evidence type="ECO:0000256" key="4">
    <source>
        <dbReference type="ARBA" id="ARBA00022741"/>
    </source>
</evidence>
<evidence type="ECO:0000256" key="7">
    <source>
        <dbReference type="ARBA" id="ARBA00023012"/>
    </source>
</evidence>
<evidence type="ECO:0000256" key="8">
    <source>
        <dbReference type="SAM" id="Phobius"/>
    </source>
</evidence>
<dbReference type="GO" id="GO:0016020">
    <property type="term" value="C:membrane"/>
    <property type="evidence" value="ECO:0007669"/>
    <property type="project" value="UniProtKB-SubCell"/>
</dbReference>
<proteinExistence type="predicted"/>
<dbReference type="GO" id="GO:0016301">
    <property type="term" value="F:kinase activity"/>
    <property type="evidence" value="ECO:0007669"/>
    <property type="project" value="UniProtKB-KW"/>
</dbReference>
<dbReference type="PANTHER" id="PTHR33121:SF70">
    <property type="entry name" value="SIGNALING PROTEIN YKOW"/>
    <property type="match status" value="1"/>
</dbReference>